<dbReference type="GO" id="GO:0004519">
    <property type="term" value="F:endonuclease activity"/>
    <property type="evidence" value="ECO:0007669"/>
    <property type="project" value="UniProtKB-KW"/>
</dbReference>
<dbReference type="PROSITE" id="PS51257">
    <property type="entry name" value="PROKAR_LIPOPROTEIN"/>
    <property type="match status" value="1"/>
</dbReference>
<dbReference type="Proteomes" id="UP000823862">
    <property type="component" value="Unassembled WGS sequence"/>
</dbReference>
<dbReference type="Gene3D" id="3.60.10.10">
    <property type="entry name" value="Endonuclease/exonuclease/phosphatase"/>
    <property type="match status" value="1"/>
</dbReference>
<dbReference type="SUPFAM" id="SSF56219">
    <property type="entry name" value="DNase I-like"/>
    <property type="match status" value="1"/>
</dbReference>
<protein>
    <submittedName>
        <fullName evidence="3">Endonuclease/exonuclease/phosphatase family protein</fullName>
    </submittedName>
</protein>
<dbReference type="InterPro" id="IPR036691">
    <property type="entry name" value="Endo/exonu/phosph_ase_sf"/>
</dbReference>
<dbReference type="AlphaFoldDB" id="A0A9D2HY50"/>
<reference evidence="3" key="2">
    <citation type="submission" date="2021-04" db="EMBL/GenBank/DDBJ databases">
        <authorList>
            <person name="Gilroy R."/>
        </authorList>
    </citation>
    <scope>NUCLEOTIDE SEQUENCE</scope>
    <source>
        <strain evidence="3">ChiHjej12B11-9795</strain>
    </source>
</reference>
<dbReference type="Pfam" id="PF03372">
    <property type="entry name" value="Exo_endo_phos"/>
    <property type="match status" value="1"/>
</dbReference>
<dbReference type="EMBL" id="DWZI01000053">
    <property type="protein sequence ID" value="HJA86639.1"/>
    <property type="molecule type" value="Genomic_DNA"/>
</dbReference>
<gene>
    <name evidence="3" type="ORF">H9950_10710</name>
</gene>
<accession>A0A9D2HY50</accession>
<evidence type="ECO:0000256" key="1">
    <source>
        <dbReference type="SAM" id="SignalP"/>
    </source>
</evidence>
<dbReference type="InterPro" id="IPR005135">
    <property type="entry name" value="Endo/exonuclease/phosphatase"/>
</dbReference>
<name>A0A9D2HY50_9BACE</name>
<feature type="chain" id="PRO_5038339610" evidence="1">
    <location>
        <begin position="22"/>
        <end position="318"/>
    </location>
</feature>
<keyword evidence="3" id="KW-0540">Nuclease</keyword>
<proteinExistence type="predicted"/>
<evidence type="ECO:0000313" key="3">
    <source>
        <dbReference type="EMBL" id="HJA86639.1"/>
    </source>
</evidence>
<organism evidence="3 4">
    <name type="scientific">Candidatus Bacteroides avicola</name>
    <dbReference type="NCBI Taxonomy" id="2838468"/>
    <lineage>
        <taxon>Bacteria</taxon>
        <taxon>Pseudomonadati</taxon>
        <taxon>Bacteroidota</taxon>
        <taxon>Bacteroidia</taxon>
        <taxon>Bacteroidales</taxon>
        <taxon>Bacteroidaceae</taxon>
        <taxon>Bacteroides</taxon>
    </lineage>
</organism>
<evidence type="ECO:0000313" key="4">
    <source>
        <dbReference type="Proteomes" id="UP000823862"/>
    </source>
</evidence>
<keyword evidence="3" id="KW-0255">Endonuclease</keyword>
<evidence type="ECO:0000259" key="2">
    <source>
        <dbReference type="Pfam" id="PF03372"/>
    </source>
</evidence>
<sequence>MKRKILFYGILLLLSSCTLNNVEKNESKELKVLSWNVWHGGHSKEYPQKGCDGTKGILKESKADVVLMVETYGCSAQVADELGFYHRLLSDNLSIYSRYPIVKTLTFPDSISTFNFGGAELDVNGKRIRVFAVWLHYLPDERLVPLDKTEEEILAWDNAGTRDDEINKIINILRPMLAETDSIPIIMGGDFNIHSHLDWVDATRNLYNHGGKTVEWTVSKVLQENGFIDSFRELNPDPAKNIGATWYWSDGDVKDRMDRIDFIYYRGKNIRAVQSEVYNSDLPGTLHFQGKDFFYASDHGFVFTTFAFDQGEQPQRKE</sequence>
<feature type="domain" description="Endonuclease/exonuclease/phosphatase" evidence="2">
    <location>
        <begin position="33"/>
        <end position="299"/>
    </location>
</feature>
<keyword evidence="1" id="KW-0732">Signal</keyword>
<reference evidence="3" key="1">
    <citation type="journal article" date="2021" name="PeerJ">
        <title>Extensive microbial diversity within the chicken gut microbiome revealed by metagenomics and culture.</title>
        <authorList>
            <person name="Gilroy R."/>
            <person name="Ravi A."/>
            <person name="Getino M."/>
            <person name="Pursley I."/>
            <person name="Horton D.L."/>
            <person name="Alikhan N.F."/>
            <person name="Baker D."/>
            <person name="Gharbi K."/>
            <person name="Hall N."/>
            <person name="Watson M."/>
            <person name="Adriaenssens E.M."/>
            <person name="Foster-Nyarko E."/>
            <person name="Jarju S."/>
            <person name="Secka A."/>
            <person name="Antonio M."/>
            <person name="Oren A."/>
            <person name="Chaudhuri R.R."/>
            <person name="La Ragione R."/>
            <person name="Hildebrand F."/>
            <person name="Pallen M.J."/>
        </authorList>
    </citation>
    <scope>NUCLEOTIDE SEQUENCE</scope>
    <source>
        <strain evidence="3">ChiHjej12B11-9795</strain>
    </source>
</reference>
<dbReference type="PANTHER" id="PTHR41349:SF1">
    <property type="entry name" value="PROTEIN CBG08683"/>
    <property type="match status" value="1"/>
</dbReference>
<keyword evidence="3" id="KW-0378">Hydrolase</keyword>
<feature type="signal peptide" evidence="1">
    <location>
        <begin position="1"/>
        <end position="21"/>
    </location>
</feature>
<dbReference type="PANTHER" id="PTHR41349">
    <property type="match status" value="1"/>
</dbReference>
<comment type="caution">
    <text evidence="3">The sequence shown here is derived from an EMBL/GenBank/DDBJ whole genome shotgun (WGS) entry which is preliminary data.</text>
</comment>